<reference evidence="6 7" key="1">
    <citation type="submission" date="2016-04" db="EMBL/GenBank/DDBJ databases">
        <title>A degradative enzymes factory behind the ericoid mycorrhizal symbiosis.</title>
        <authorList>
            <consortium name="DOE Joint Genome Institute"/>
            <person name="Martino E."/>
            <person name="Morin E."/>
            <person name="Grelet G."/>
            <person name="Kuo A."/>
            <person name="Kohler A."/>
            <person name="Daghino S."/>
            <person name="Barry K."/>
            <person name="Choi C."/>
            <person name="Cichocki N."/>
            <person name="Clum A."/>
            <person name="Copeland A."/>
            <person name="Hainaut M."/>
            <person name="Haridas S."/>
            <person name="Labutti K."/>
            <person name="Lindquist E."/>
            <person name="Lipzen A."/>
            <person name="Khouja H.-R."/>
            <person name="Murat C."/>
            <person name="Ohm R."/>
            <person name="Olson A."/>
            <person name="Spatafora J."/>
            <person name="Veneault-Fourrey C."/>
            <person name="Henrissat B."/>
            <person name="Grigoriev I."/>
            <person name="Martin F."/>
            <person name="Perotto S."/>
        </authorList>
    </citation>
    <scope>NUCLEOTIDE SEQUENCE [LARGE SCALE GENOMIC DNA]</scope>
    <source>
        <strain evidence="6 7">F</strain>
    </source>
</reference>
<evidence type="ECO:0000256" key="3">
    <source>
        <dbReference type="SAM" id="MobiDB-lite"/>
    </source>
</evidence>
<accession>A0A2J6QS88</accession>
<feature type="compositionally biased region" description="Polar residues" evidence="3">
    <location>
        <begin position="844"/>
        <end position="854"/>
    </location>
</feature>
<dbReference type="PROSITE" id="PS50005">
    <property type="entry name" value="TPR"/>
    <property type="match status" value="1"/>
</dbReference>
<dbReference type="PANTHER" id="PTHR10039">
    <property type="entry name" value="AMELOGENIN"/>
    <property type="match status" value="1"/>
</dbReference>
<keyword evidence="1" id="KW-0677">Repeat</keyword>
<proteinExistence type="predicted"/>
<dbReference type="STRING" id="1149755.A0A2J6QS88"/>
<dbReference type="Pfam" id="PF24809">
    <property type="entry name" value="DUF7708"/>
    <property type="match status" value="1"/>
</dbReference>
<name>A0A2J6QS88_HYAVF</name>
<dbReference type="Gene3D" id="1.25.40.10">
    <property type="entry name" value="Tetratricopeptide repeat domain"/>
    <property type="match status" value="3"/>
</dbReference>
<feature type="region of interest" description="Disordered" evidence="3">
    <location>
        <begin position="805"/>
        <end position="854"/>
    </location>
</feature>
<keyword evidence="2" id="KW-0802">TPR repeat</keyword>
<sequence length="1407" mass="159239">MSTSTVQEVSGSESQKQAIDKAKAAFAKLPGGDRLFQQCVNDQGTVLEVVEALHKQCAIHKRKKFTRILESFRRYTSWMNSISGSVNVAIQPSLGIACPLWAPIKFVLKVSEDHLEAAEQTLAVIELISGNLSRLDVYERLHDDIRFKTALIDVFTEVVEFAVRAYQYFCQRASKRLAYLVKLRSHDEFGDIVARIESKTKAVDDLASVLSQVRAIEFFNEAEVKEQQERRMRCFQWLGAPNVRESHQTNLASRVGTTCEWVLTNPVLKTWLEPDLPEQNTRTVVIRGPAGCGKSVLGSFIFDTLERRKSTNRLVTAMFSFSAVDANRRTLISMVRSLLSQLLEQDIHGKLLPLFESLMMKTPLSTPEMSNIFGEAMQLLSCPTKIVIDGIDECEDLGCNVYSSLLQISLERSTLHILFLGQPQAFKVASDSITNPPTICITSAINHEDIRAFVDFQITQSTLLATSSVRDMVSSSLLTQADGMFLWVKLMLDDLKRAATDSEITSRLEDLPRGLEKAYGYILKRLVARLDKYQQKLVRRIFVLATTCGRPLETEELRYACAMMAKLESGLTKSSTDSFLLRLPPEDIVDLCGGLLTFHGGVFHIVHSSVRDFLGRPADCWSDPESRSTQVFRVSSGDSHAAISDACIRYLSEVDCSELQWDQVPSLEKLKSQPPLLQYTCSFVSYHLNRSELSADQLMDKVQCLLASDQCFFVAEYLLMIGISDSSLEPQLEFITLIQKFQLEEARLSKLIDVIIARAEEELSARISKFGETDPRTRRWIKTQDIFTSLISLVNDLIVSESASAMDIGPPNDGGKSSSEASIDTSEERSGDPKSSTEKAVQKRPTNPGHSQSHFEADICSFDRAGLGNEHLLKLLHASHDFSLGYQFEIFVGFIGQIAHMRRALDPLKVLWQYIKRKATSMPVLLLAAAALYYHQFEKNEQALELCNICLARLTKRDKMLKVALDDLAGYINYALEKYDSAIEHFEKALPIEEQWLGSKRLWLLNAQYVLADCYFQTSNSEKALQFLNKMLQNGIQSLQSSRVADNPSNMSMPPEMSMPHQNGFIMTQVTKLIENSRDSRSKLSLYDIDLLVLEIKIHQTRGIVLRRLKRPQEAIRSFQRSLELSTKIIGGLKPADPCVEKFRVPMLIAYDWIAITHFEERRDEDAIKAILKAEEIFQEVPKSRINNIMHANHKIHCACIFGSNPGKFGFTVQFAQDAIRASIVPLCQTFGAKICTGELHYWFTRVKNMLDVNNHPKPEDESGPFNQAIGACKRFLDHYVEIHEQEPLRTLHNNYESFESYYELGELYHQAKQTHNAIEALERCIQICEGLWTPTPEKMLFSCFFNSWITLSSLYSILGHLSESARAIRRALDLAEEFPQHLGCSYSMEKLLKLNETAHQHLEEVL</sequence>
<dbReference type="InterPro" id="IPR019734">
    <property type="entry name" value="TPR_rpt"/>
</dbReference>
<organism evidence="6 7">
    <name type="scientific">Hyaloscypha variabilis (strain UAMH 11265 / GT02V1 / F)</name>
    <name type="common">Meliniomyces variabilis</name>
    <dbReference type="NCBI Taxonomy" id="1149755"/>
    <lineage>
        <taxon>Eukaryota</taxon>
        <taxon>Fungi</taxon>
        <taxon>Dikarya</taxon>
        <taxon>Ascomycota</taxon>
        <taxon>Pezizomycotina</taxon>
        <taxon>Leotiomycetes</taxon>
        <taxon>Helotiales</taxon>
        <taxon>Hyaloscyphaceae</taxon>
        <taxon>Hyaloscypha</taxon>
        <taxon>Hyaloscypha variabilis</taxon>
    </lineage>
</organism>
<dbReference type="SMART" id="SM00028">
    <property type="entry name" value="TPR"/>
    <property type="match status" value="6"/>
</dbReference>
<dbReference type="Pfam" id="PF13181">
    <property type="entry name" value="TPR_8"/>
    <property type="match status" value="1"/>
</dbReference>
<feature type="repeat" description="TPR" evidence="2">
    <location>
        <begin position="1299"/>
        <end position="1332"/>
    </location>
</feature>
<evidence type="ECO:0000256" key="1">
    <source>
        <dbReference type="ARBA" id="ARBA00022737"/>
    </source>
</evidence>
<dbReference type="Proteomes" id="UP000235786">
    <property type="component" value="Unassembled WGS sequence"/>
</dbReference>
<feature type="domain" description="DUF7708" evidence="4">
    <location>
        <begin position="101"/>
        <end position="214"/>
    </location>
</feature>
<feature type="domain" description="Nephrocystin 3-like N-terminal" evidence="5">
    <location>
        <begin position="258"/>
        <end position="419"/>
    </location>
</feature>
<dbReference type="SUPFAM" id="SSF52540">
    <property type="entry name" value="P-loop containing nucleoside triphosphate hydrolases"/>
    <property type="match status" value="1"/>
</dbReference>
<dbReference type="Pfam" id="PF24883">
    <property type="entry name" value="NPHP3_N"/>
    <property type="match status" value="1"/>
</dbReference>
<keyword evidence="7" id="KW-1185">Reference proteome</keyword>
<dbReference type="InterPro" id="IPR027417">
    <property type="entry name" value="P-loop_NTPase"/>
</dbReference>
<dbReference type="SUPFAM" id="SSF48452">
    <property type="entry name" value="TPR-like"/>
    <property type="match status" value="2"/>
</dbReference>
<feature type="compositionally biased region" description="Basic and acidic residues" evidence="3">
    <location>
        <begin position="826"/>
        <end position="841"/>
    </location>
</feature>
<evidence type="ECO:0000259" key="5">
    <source>
        <dbReference type="Pfam" id="PF24883"/>
    </source>
</evidence>
<evidence type="ECO:0000313" key="6">
    <source>
        <dbReference type="EMBL" id="PMD29123.1"/>
    </source>
</evidence>
<gene>
    <name evidence="6" type="ORF">L207DRAFT_574412</name>
</gene>
<evidence type="ECO:0000256" key="2">
    <source>
        <dbReference type="PROSITE-ProRule" id="PRU00339"/>
    </source>
</evidence>
<protein>
    <submittedName>
        <fullName evidence="6">TPR-like protein</fullName>
    </submittedName>
</protein>
<dbReference type="EMBL" id="KZ613977">
    <property type="protein sequence ID" value="PMD29123.1"/>
    <property type="molecule type" value="Genomic_DNA"/>
</dbReference>
<dbReference type="OrthoDB" id="1658288at2759"/>
<dbReference type="Gene3D" id="3.40.50.300">
    <property type="entry name" value="P-loop containing nucleotide triphosphate hydrolases"/>
    <property type="match status" value="1"/>
</dbReference>
<dbReference type="InterPro" id="IPR056125">
    <property type="entry name" value="DUF7708"/>
</dbReference>
<dbReference type="InterPro" id="IPR011990">
    <property type="entry name" value="TPR-like_helical_dom_sf"/>
</dbReference>
<feature type="compositionally biased region" description="Polar residues" evidence="3">
    <location>
        <begin position="815"/>
        <end position="824"/>
    </location>
</feature>
<evidence type="ECO:0000313" key="7">
    <source>
        <dbReference type="Proteomes" id="UP000235786"/>
    </source>
</evidence>
<dbReference type="PANTHER" id="PTHR10039:SF14">
    <property type="entry name" value="NACHT DOMAIN-CONTAINING PROTEIN"/>
    <property type="match status" value="1"/>
</dbReference>
<dbReference type="InterPro" id="IPR056884">
    <property type="entry name" value="NPHP3-like_N"/>
</dbReference>
<evidence type="ECO:0000259" key="4">
    <source>
        <dbReference type="Pfam" id="PF24809"/>
    </source>
</evidence>
<dbReference type="Pfam" id="PF13424">
    <property type="entry name" value="TPR_12"/>
    <property type="match status" value="1"/>
</dbReference>